<proteinExistence type="predicted"/>
<dbReference type="OrthoDB" id="2140079at2759"/>
<dbReference type="GO" id="GO:0061709">
    <property type="term" value="P:reticulophagy"/>
    <property type="evidence" value="ECO:0007669"/>
    <property type="project" value="TreeGrafter"/>
</dbReference>
<reference evidence="1 2" key="1">
    <citation type="journal article" date="2019" name="Sci. Data">
        <title>Hybrid genome assembly and annotation of Danionella translucida.</title>
        <authorList>
            <person name="Kadobianskyi M."/>
            <person name="Schulze L."/>
            <person name="Schuelke M."/>
            <person name="Judkewitz B."/>
        </authorList>
    </citation>
    <scope>NUCLEOTIDE SEQUENCE [LARGE SCALE GENOMIC DNA]</scope>
    <source>
        <strain evidence="1 2">Bolton</strain>
    </source>
</reference>
<comment type="caution">
    <text evidence="1">The sequence shown here is derived from an EMBL/GenBank/DDBJ whole genome shotgun (WGS) entry which is preliminary data.</text>
</comment>
<protein>
    <submittedName>
        <fullName evidence="1">Uncharacterized protein</fullName>
    </submittedName>
</protein>
<dbReference type="GO" id="GO:0005634">
    <property type="term" value="C:nucleus"/>
    <property type="evidence" value="ECO:0007669"/>
    <property type="project" value="TreeGrafter"/>
</dbReference>
<keyword evidence="2" id="KW-1185">Reference proteome</keyword>
<dbReference type="PANTHER" id="PTHR15949:SF3">
    <property type="entry name" value="TESTIS-EXPRESSED PROTEIN 264"/>
    <property type="match status" value="1"/>
</dbReference>
<evidence type="ECO:0000313" key="1">
    <source>
        <dbReference type="EMBL" id="TRY99792.1"/>
    </source>
</evidence>
<name>A0A553RC80_9TELE</name>
<evidence type="ECO:0000313" key="2">
    <source>
        <dbReference type="Proteomes" id="UP000316079"/>
    </source>
</evidence>
<dbReference type="PANTHER" id="PTHR15949">
    <property type="entry name" value="TESTIS-EXPRESSED PROTEIN 264"/>
    <property type="match status" value="1"/>
</dbReference>
<dbReference type="GO" id="GO:0000421">
    <property type="term" value="C:autophagosome membrane"/>
    <property type="evidence" value="ECO:0007669"/>
    <property type="project" value="TreeGrafter"/>
</dbReference>
<dbReference type="GO" id="GO:0005657">
    <property type="term" value="C:replication fork"/>
    <property type="evidence" value="ECO:0007669"/>
    <property type="project" value="TreeGrafter"/>
</dbReference>
<dbReference type="EMBL" id="SRMA01025041">
    <property type="protein sequence ID" value="TRY99792.1"/>
    <property type="molecule type" value="Genomic_DNA"/>
</dbReference>
<sequence length="275" mass="30239">MTHRNESNIRFLIGGFDPVVIVIRTGSPSLKNITIAYKFKKSSYKASGAAFTESCSIGPGLSSVGVFYDDPNQTPADQCRYIVGSILCENKDKPDQELQNLYEKFGYKIISFPEVSCAVTSSFPNRCSLSPVCGAYRVYPEIQQYIKGLALVQKDASFILEVKEDFSVQRSVCLRNSVYHTGIKQCYTFDPENVAVESCGLSRHGSEAELAPLPAPDILLIFIHLSDSERAESLAPTQEFILRNSANTAYVGSPIQAVCACVCAFQRVSELRGSQ</sequence>
<dbReference type="STRING" id="623744.A0A553RC80"/>
<dbReference type="InterPro" id="IPR011256">
    <property type="entry name" value="Reg_factor_effector_dom_sf"/>
</dbReference>
<dbReference type="GO" id="GO:0005789">
    <property type="term" value="C:endoplasmic reticulum membrane"/>
    <property type="evidence" value="ECO:0007669"/>
    <property type="project" value="TreeGrafter"/>
</dbReference>
<organism evidence="1 2">
    <name type="scientific">Danionella cerebrum</name>
    <dbReference type="NCBI Taxonomy" id="2873325"/>
    <lineage>
        <taxon>Eukaryota</taxon>
        <taxon>Metazoa</taxon>
        <taxon>Chordata</taxon>
        <taxon>Craniata</taxon>
        <taxon>Vertebrata</taxon>
        <taxon>Euteleostomi</taxon>
        <taxon>Actinopterygii</taxon>
        <taxon>Neopterygii</taxon>
        <taxon>Teleostei</taxon>
        <taxon>Ostariophysi</taxon>
        <taxon>Cypriniformes</taxon>
        <taxon>Danionidae</taxon>
        <taxon>Danioninae</taxon>
        <taxon>Danionella</taxon>
    </lineage>
</organism>
<dbReference type="Proteomes" id="UP000316079">
    <property type="component" value="Unassembled WGS sequence"/>
</dbReference>
<dbReference type="AlphaFoldDB" id="A0A553RC80"/>
<gene>
    <name evidence="1" type="ORF">DNTS_033952</name>
</gene>
<dbReference type="SUPFAM" id="SSF55136">
    <property type="entry name" value="Probable bacterial effector-binding domain"/>
    <property type="match status" value="1"/>
</dbReference>
<accession>A0A553RC80</accession>
<dbReference type="Gene3D" id="3.20.80.10">
    <property type="entry name" value="Regulatory factor, effector binding domain"/>
    <property type="match status" value="1"/>
</dbReference>
<dbReference type="GO" id="GO:0106300">
    <property type="term" value="P:protein-DNA covalent cross-linking repair"/>
    <property type="evidence" value="ECO:0007669"/>
    <property type="project" value="TreeGrafter"/>
</dbReference>